<protein>
    <recommendedName>
        <fullName evidence="4">BED-type domain-containing protein</fullName>
    </recommendedName>
</protein>
<evidence type="ECO:0000313" key="3">
    <source>
        <dbReference type="Proteomes" id="UP001174136"/>
    </source>
</evidence>
<accession>A0AA47M1Y4</accession>
<evidence type="ECO:0000256" key="1">
    <source>
        <dbReference type="SAM" id="MobiDB-lite"/>
    </source>
</evidence>
<dbReference type="Proteomes" id="UP001174136">
    <property type="component" value="Unassembled WGS sequence"/>
</dbReference>
<dbReference type="AlphaFoldDB" id="A0AA47M1Y4"/>
<proteinExistence type="predicted"/>
<organism evidence="2 3">
    <name type="scientific">Merluccius polli</name>
    <name type="common">Benguela hake</name>
    <name type="synonym">Merluccius cadenati</name>
    <dbReference type="NCBI Taxonomy" id="89951"/>
    <lineage>
        <taxon>Eukaryota</taxon>
        <taxon>Metazoa</taxon>
        <taxon>Chordata</taxon>
        <taxon>Craniata</taxon>
        <taxon>Vertebrata</taxon>
        <taxon>Euteleostomi</taxon>
        <taxon>Actinopterygii</taxon>
        <taxon>Neopterygii</taxon>
        <taxon>Teleostei</taxon>
        <taxon>Neoteleostei</taxon>
        <taxon>Acanthomorphata</taxon>
        <taxon>Zeiogadaria</taxon>
        <taxon>Gadariae</taxon>
        <taxon>Gadiformes</taxon>
        <taxon>Gadoidei</taxon>
        <taxon>Merlucciidae</taxon>
        <taxon>Merluccius</taxon>
    </lineage>
</organism>
<dbReference type="EMBL" id="JAOPHQ010006292">
    <property type="protein sequence ID" value="KAK0132099.1"/>
    <property type="molecule type" value="Genomic_DNA"/>
</dbReference>
<evidence type="ECO:0000313" key="2">
    <source>
        <dbReference type="EMBL" id="KAK0132099.1"/>
    </source>
</evidence>
<feature type="compositionally biased region" description="Low complexity" evidence="1">
    <location>
        <begin position="9"/>
        <end position="20"/>
    </location>
</feature>
<name>A0AA47M1Y4_MERPO</name>
<feature type="region of interest" description="Disordered" evidence="1">
    <location>
        <begin position="1"/>
        <end position="28"/>
    </location>
</feature>
<comment type="caution">
    <text evidence="2">The sequence shown here is derived from an EMBL/GenBank/DDBJ whole genome shotgun (WGS) entry which is preliminary data.</text>
</comment>
<sequence>MEDEQHLNVEAAAAAPAAEVESVEEEEEQQLVPKRNAVSIVWQYFGFKKEDTAQKTVKCKLCINTLVTSQGNTSFSTTCNTTTWLSLKK</sequence>
<evidence type="ECO:0008006" key="4">
    <source>
        <dbReference type="Google" id="ProtNLM"/>
    </source>
</evidence>
<keyword evidence="3" id="KW-1185">Reference proteome</keyword>
<gene>
    <name evidence="2" type="ORF">N1851_033102</name>
</gene>
<reference evidence="2" key="1">
    <citation type="journal article" date="2023" name="Front. Mar. Sci.">
        <title>A new Merluccius polli reference genome to investigate the effects of global change in West African waters.</title>
        <authorList>
            <person name="Mateo J.L."/>
            <person name="Blanco-Fernandez C."/>
            <person name="Garcia-Vazquez E."/>
            <person name="Machado-Schiaffino G."/>
        </authorList>
    </citation>
    <scope>NUCLEOTIDE SEQUENCE</scope>
    <source>
        <strain evidence="2">C29</strain>
        <tissue evidence="2">Fin</tissue>
    </source>
</reference>